<dbReference type="InterPro" id="IPR036249">
    <property type="entry name" value="Thioredoxin-like_sf"/>
</dbReference>
<evidence type="ECO:0000259" key="1">
    <source>
        <dbReference type="Pfam" id="PF03190"/>
    </source>
</evidence>
<dbReference type="InterPro" id="IPR004879">
    <property type="entry name" value="Ssp411-like_TRX"/>
</dbReference>
<evidence type="ECO:0000313" key="2">
    <source>
        <dbReference type="EMBL" id="MFC5628380.1"/>
    </source>
</evidence>
<dbReference type="SUPFAM" id="SSF52833">
    <property type="entry name" value="Thioredoxin-like"/>
    <property type="match status" value="1"/>
</dbReference>
<dbReference type="RefSeq" id="WP_270898260.1">
    <property type="nucleotide sequence ID" value="NZ_JBHSPF010000022.1"/>
</dbReference>
<dbReference type="CDD" id="cd02955">
    <property type="entry name" value="SSP411"/>
    <property type="match status" value="1"/>
</dbReference>
<dbReference type="InterPro" id="IPR012341">
    <property type="entry name" value="6hp_glycosidase-like_sf"/>
</dbReference>
<dbReference type="Proteomes" id="UP001596143">
    <property type="component" value="Unassembled WGS sequence"/>
</dbReference>
<protein>
    <submittedName>
        <fullName evidence="2">Thioredoxin domain-containing protein</fullName>
    </submittedName>
</protein>
<gene>
    <name evidence="2" type="ORF">ACFPTR_05645</name>
</gene>
<dbReference type="InterPro" id="IPR008928">
    <property type="entry name" value="6-hairpin_glycosidase_sf"/>
</dbReference>
<dbReference type="PANTHER" id="PTHR42899:SF1">
    <property type="entry name" value="SPERMATOGENESIS-ASSOCIATED PROTEIN 20"/>
    <property type="match status" value="1"/>
</dbReference>
<feature type="domain" description="Spermatogenesis-associated protein 20-like TRX" evidence="1">
    <location>
        <begin position="8"/>
        <end position="168"/>
    </location>
</feature>
<dbReference type="Pfam" id="PF03190">
    <property type="entry name" value="Thioredox_DsbH"/>
    <property type="match status" value="1"/>
</dbReference>
<comment type="caution">
    <text evidence="2">The sequence shown here is derived from an EMBL/GenBank/DDBJ whole genome shotgun (WGS) entry which is preliminary data.</text>
</comment>
<dbReference type="PIRSF" id="PIRSF006402">
    <property type="entry name" value="UCP006402_thioredoxin"/>
    <property type="match status" value="1"/>
</dbReference>
<dbReference type="Gene3D" id="3.40.30.10">
    <property type="entry name" value="Glutaredoxin"/>
    <property type="match status" value="1"/>
</dbReference>
<evidence type="ECO:0000313" key="3">
    <source>
        <dbReference type="Proteomes" id="UP001596143"/>
    </source>
</evidence>
<dbReference type="PANTHER" id="PTHR42899">
    <property type="entry name" value="SPERMATOGENESIS-ASSOCIATED PROTEIN 20"/>
    <property type="match status" value="1"/>
</dbReference>
<name>A0ABW0U4N4_9BACI</name>
<organism evidence="2 3">
    <name type="scientific">Aliibacillus thermotolerans</name>
    <dbReference type="NCBI Taxonomy" id="1834418"/>
    <lineage>
        <taxon>Bacteria</taxon>
        <taxon>Bacillati</taxon>
        <taxon>Bacillota</taxon>
        <taxon>Bacilli</taxon>
        <taxon>Bacillales</taxon>
        <taxon>Bacillaceae</taxon>
        <taxon>Aliibacillus</taxon>
    </lineage>
</organism>
<dbReference type="InterPro" id="IPR024705">
    <property type="entry name" value="Ssp411"/>
</dbReference>
<sequence>MAKNNQPNKLITEKSPYLLQHAHNPVHWYPWGEEAFERARTERKPVLVSIGYSTCHWCHVMNRESFEDPKIAAFLNEHFVAIKVDREERPDIDAIYMEVCQIMTGHGGWPLNVFLTPEQEPFFAGTYFPKEPMPNMPSFLEVLKQLSDRYHSHPEEISQIGAKMREVLQEEITEGVLSEEVIHRGFQALRQQFDPVHGGFREAPKFPMPHVLMYLFRYYHFMGEETALKMAVKTLDQMARGGMYDHIGFGFSRYSVDETWLVPHFEKMLYDNALLAITYTEAFQITKEDRFRQVAEEVLTYVLRDMQDEGGAFYSGEDADSEGVEGKFYVWTKEEVMDVLGPEDGALFCEVYDITGRGNFEGKNIPNLLKETPESFAARNGLDVEKVKEILRRAKKQLFHHRKKRVPPHKDDKILTSWNGLMIVALAKAARAFGERTYEDEAKRAFAFLENNLVVDGRLMVRFRDGDVLQKGFIDEYANMLWAALELYETTFAVTYVTKAKHYADEMIRLFWDAEKGGFFFYGSDSEPLLVRPKETFDNAMPSGNSVASLQLLRLARFTGEVSYEEKTRKMWNVFHQSICDYPSGHTYMLQSLLLAYSGMKEVVILAGDDETAPSLQEELAHQFYPEVTALFHHEKEKLQRVAPFIAPFKKKDEKTTVYVCKNFQCKAPVTEKEKALRLLRE</sequence>
<accession>A0ABW0U4N4</accession>
<proteinExistence type="predicted"/>
<dbReference type="Gene3D" id="1.50.10.10">
    <property type="match status" value="1"/>
</dbReference>
<keyword evidence="3" id="KW-1185">Reference proteome</keyword>
<dbReference type="EMBL" id="JBHSPF010000022">
    <property type="protein sequence ID" value="MFC5628380.1"/>
    <property type="molecule type" value="Genomic_DNA"/>
</dbReference>
<dbReference type="SUPFAM" id="SSF48208">
    <property type="entry name" value="Six-hairpin glycosidases"/>
    <property type="match status" value="1"/>
</dbReference>
<reference evidence="3" key="1">
    <citation type="journal article" date="2019" name="Int. J. Syst. Evol. Microbiol.">
        <title>The Global Catalogue of Microorganisms (GCM) 10K type strain sequencing project: providing services to taxonomists for standard genome sequencing and annotation.</title>
        <authorList>
            <consortium name="The Broad Institute Genomics Platform"/>
            <consortium name="The Broad Institute Genome Sequencing Center for Infectious Disease"/>
            <person name="Wu L."/>
            <person name="Ma J."/>
        </authorList>
    </citation>
    <scope>NUCLEOTIDE SEQUENCE [LARGE SCALE GENOMIC DNA]</scope>
    <source>
        <strain evidence="3">CGMCC 1.15790</strain>
    </source>
</reference>